<evidence type="ECO:0000259" key="3">
    <source>
        <dbReference type="Pfam" id="PF01408"/>
    </source>
</evidence>
<comment type="caution">
    <text evidence="5">The sequence shown here is derived from an EMBL/GenBank/DDBJ whole genome shotgun (WGS) entry which is preliminary data.</text>
</comment>
<accession>A0A2A2SDB2</accession>
<dbReference type="OrthoDB" id="9776544at2"/>
<dbReference type="Gene3D" id="3.30.360.10">
    <property type="entry name" value="Dihydrodipicolinate Reductase, domain 2"/>
    <property type="match status" value="1"/>
</dbReference>
<sequence length="365" mass="39838">MFRLAALLLVVAAMLPSAAAAQAPDRPVRLAVARLTHGHVAWLLGWEKRGDVEVVGIYEPDRAVAERYVREFKLDPRLVHAELAPMLDRVRPEAVVAFGSIAEHRSVVEAAAPRGLHVMVEKPLAFSATDADAMAALARRHRIQLLTNYETTWYASRAPIRAALARGEVGPIRKAVFRHGHHGPKELGVQPEFLSWLTDPQANGGGALVDFGCYGANLMTWLMNGRAPTSVTAVTQRLKSDPSCARVDDEATLVLAYPDATAIVQASWNWPDHRKDVQVFGERGLLFAPDRDTLLVRRRGEQADRRLATPPPAHADPFAFLADVIRGRAAVPDDDPSSLANALVVARILDAARRSAATGRTVRLD</sequence>
<dbReference type="InterPro" id="IPR000683">
    <property type="entry name" value="Gfo/Idh/MocA-like_OxRdtase_N"/>
</dbReference>
<keyword evidence="2" id="KW-0732">Signal</keyword>
<dbReference type="PANTHER" id="PTHR43818:SF11">
    <property type="entry name" value="BCDNA.GH03377"/>
    <property type="match status" value="1"/>
</dbReference>
<dbReference type="InterPro" id="IPR050463">
    <property type="entry name" value="Gfo/Idh/MocA_oxidrdct_glycsds"/>
</dbReference>
<dbReference type="InterPro" id="IPR036291">
    <property type="entry name" value="NAD(P)-bd_dom_sf"/>
</dbReference>
<reference evidence="6" key="1">
    <citation type="submission" date="2017-09" db="EMBL/GenBank/DDBJ databases">
        <authorList>
            <person name="Feng G."/>
            <person name="Zhu H."/>
        </authorList>
    </citation>
    <scope>NUCLEOTIDE SEQUENCE [LARGE SCALE GENOMIC DNA]</scope>
    <source>
        <strain evidence="6">1PNM-20</strain>
    </source>
</reference>
<organism evidence="5 6">
    <name type="scientific">Sphingomonas lenta</name>
    <dbReference type="NCBI Taxonomy" id="1141887"/>
    <lineage>
        <taxon>Bacteria</taxon>
        <taxon>Pseudomonadati</taxon>
        <taxon>Pseudomonadota</taxon>
        <taxon>Alphaproteobacteria</taxon>
        <taxon>Sphingomonadales</taxon>
        <taxon>Sphingomonadaceae</taxon>
        <taxon>Sphingomonas</taxon>
    </lineage>
</organism>
<dbReference type="Proteomes" id="UP000218151">
    <property type="component" value="Unassembled WGS sequence"/>
</dbReference>
<dbReference type="InterPro" id="IPR055170">
    <property type="entry name" value="GFO_IDH_MocA-like_dom"/>
</dbReference>
<keyword evidence="1" id="KW-0560">Oxidoreductase</keyword>
<protein>
    <submittedName>
        <fullName evidence="5">Oxidoreductase</fullName>
    </submittedName>
</protein>
<dbReference type="Gene3D" id="3.40.50.720">
    <property type="entry name" value="NAD(P)-binding Rossmann-like Domain"/>
    <property type="match status" value="1"/>
</dbReference>
<evidence type="ECO:0000256" key="1">
    <source>
        <dbReference type="ARBA" id="ARBA00023002"/>
    </source>
</evidence>
<dbReference type="GO" id="GO:0016491">
    <property type="term" value="F:oxidoreductase activity"/>
    <property type="evidence" value="ECO:0007669"/>
    <property type="project" value="UniProtKB-KW"/>
</dbReference>
<evidence type="ECO:0000259" key="4">
    <source>
        <dbReference type="Pfam" id="PF22725"/>
    </source>
</evidence>
<dbReference type="SUPFAM" id="SSF51735">
    <property type="entry name" value="NAD(P)-binding Rossmann-fold domains"/>
    <property type="match status" value="1"/>
</dbReference>
<feature type="domain" description="Gfo/Idh/MocA-like oxidoreductase N-terminal" evidence="3">
    <location>
        <begin position="49"/>
        <end position="148"/>
    </location>
</feature>
<feature type="chain" id="PRO_5012787900" evidence="2">
    <location>
        <begin position="24"/>
        <end position="365"/>
    </location>
</feature>
<dbReference type="Pfam" id="PF22725">
    <property type="entry name" value="GFO_IDH_MocA_C3"/>
    <property type="match status" value="1"/>
</dbReference>
<gene>
    <name evidence="5" type="ORF">CKY28_14130</name>
</gene>
<evidence type="ECO:0000256" key="2">
    <source>
        <dbReference type="SAM" id="SignalP"/>
    </source>
</evidence>
<dbReference type="RefSeq" id="WP_095998997.1">
    <property type="nucleotide sequence ID" value="NZ_NSLI01000004.1"/>
</dbReference>
<dbReference type="PANTHER" id="PTHR43818">
    <property type="entry name" value="BCDNA.GH03377"/>
    <property type="match status" value="1"/>
</dbReference>
<feature type="domain" description="GFO/IDH/MocA-like oxidoreductase" evidence="4">
    <location>
        <begin position="160"/>
        <end position="285"/>
    </location>
</feature>
<proteinExistence type="predicted"/>
<evidence type="ECO:0000313" key="6">
    <source>
        <dbReference type="Proteomes" id="UP000218151"/>
    </source>
</evidence>
<dbReference type="EMBL" id="NSLI01000004">
    <property type="protein sequence ID" value="PAX07172.1"/>
    <property type="molecule type" value="Genomic_DNA"/>
</dbReference>
<evidence type="ECO:0000313" key="5">
    <source>
        <dbReference type="EMBL" id="PAX07172.1"/>
    </source>
</evidence>
<dbReference type="Pfam" id="PF01408">
    <property type="entry name" value="GFO_IDH_MocA"/>
    <property type="match status" value="1"/>
</dbReference>
<keyword evidence="6" id="KW-1185">Reference proteome</keyword>
<dbReference type="AlphaFoldDB" id="A0A2A2SDB2"/>
<dbReference type="SUPFAM" id="SSF55347">
    <property type="entry name" value="Glyceraldehyde-3-phosphate dehydrogenase-like, C-terminal domain"/>
    <property type="match status" value="1"/>
</dbReference>
<feature type="signal peptide" evidence="2">
    <location>
        <begin position="1"/>
        <end position="23"/>
    </location>
</feature>
<name>A0A2A2SDB2_9SPHN</name>
<dbReference type="GO" id="GO:0000166">
    <property type="term" value="F:nucleotide binding"/>
    <property type="evidence" value="ECO:0007669"/>
    <property type="project" value="InterPro"/>
</dbReference>